<evidence type="ECO:0000313" key="2">
    <source>
        <dbReference type="EMBL" id="CAK0860723.1"/>
    </source>
</evidence>
<sequence length="299" mass="30383">MRWVPGVVGVSIHRGRGRTTAPSVRYAVELSRGQKRQRVTLDQLRPPLREDTRLGRFGPHRRQGAFLAATIGGAHASTATLGYKVLLAGTALPVPGVPASHLRRVFVAGDAVLVYRGPAAGWASAEVVAEPVAGGKQAALLMPDFVGGGGWLEAGVQIVPNRSGKRVNSMGSIGSMGSMPPSMRTVDSAADSPDSPVYARRSSAGSIWKLPSRRKSTESVRGSPSRRIGAPTASASRPAAGAAAATSAARPAAGTAPTASAARPAAGAAAATSAGVPPPPAAPRARRCRACCRAAGCPT</sequence>
<proteinExistence type="predicted"/>
<evidence type="ECO:0000256" key="1">
    <source>
        <dbReference type="SAM" id="MobiDB-lite"/>
    </source>
</evidence>
<feature type="compositionally biased region" description="Low complexity" evidence="1">
    <location>
        <begin position="230"/>
        <end position="275"/>
    </location>
</feature>
<feature type="region of interest" description="Disordered" evidence="1">
    <location>
        <begin position="163"/>
        <end position="285"/>
    </location>
</feature>
<organism evidence="2 3">
    <name type="scientific">Prorocentrum cordatum</name>
    <dbReference type="NCBI Taxonomy" id="2364126"/>
    <lineage>
        <taxon>Eukaryota</taxon>
        <taxon>Sar</taxon>
        <taxon>Alveolata</taxon>
        <taxon>Dinophyceae</taxon>
        <taxon>Prorocentrales</taxon>
        <taxon>Prorocentraceae</taxon>
        <taxon>Prorocentrum</taxon>
    </lineage>
</organism>
<keyword evidence="3" id="KW-1185">Reference proteome</keyword>
<accession>A0ABN9ULI4</accession>
<name>A0ABN9ULI4_9DINO</name>
<dbReference type="EMBL" id="CAUYUJ010016005">
    <property type="protein sequence ID" value="CAK0860723.1"/>
    <property type="molecule type" value="Genomic_DNA"/>
</dbReference>
<feature type="compositionally biased region" description="Low complexity" evidence="1">
    <location>
        <begin position="169"/>
        <end position="183"/>
    </location>
</feature>
<evidence type="ECO:0000313" key="3">
    <source>
        <dbReference type="Proteomes" id="UP001189429"/>
    </source>
</evidence>
<dbReference type="Proteomes" id="UP001189429">
    <property type="component" value="Unassembled WGS sequence"/>
</dbReference>
<reference evidence="2" key="1">
    <citation type="submission" date="2023-10" db="EMBL/GenBank/DDBJ databases">
        <authorList>
            <person name="Chen Y."/>
            <person name="Shah S."/>
            <person name="Dougan E. K."/>
            <person name="Thang M."/>
            <person name="Chan C."/>
        </authorList>
    </citation>
    <scope>NUCLEOTIDE SEQUENCE [LARGE SCALE GENOMIC DNA]</scope>
</reference>
<gene>
    <name evidence="2" type="ORF">PCOR1329_LOCUS49610</name>
</gene>
<protein>
    <submittedName>
        <fullName evidence="2">Uncharacterized protein</fullName>
    </submittedName>
</protein>
<comment type="caution">
    <text evidence="2">The sequence shown here is derived from an EMBL/GenBank/DDBJ whole genome shotgun (WGS) entry which is preliminary data.</text>
</comment>